<evidence type="ECO:0000313" key="3">
    <source>
        <dbReference type="Proteomes" id="UP000076359"/>
    </source>
</evidence>
<proteinExistence type="predicted"/>
<dbReference type="InterPro" id="IPR009000">
    <property type="entry name" value="Transl_B-barrel_sf"/>
</dbReference>
<dbReference type="EMBL" id="LVLA01000013">
    <property type="protein sequence ID" value="KYN95551.1"/>
    <property type="molecule type" value="Genomic_DNA"/>
</dbReference>
<feature type="coiled-coil region" evidence="1">
    <location>
        <begin position="37"/>
        <end position="71"/>
    </location>
</feature>
<protein>
    <submittedName>
        <fullName evidence="2">Mitochondrial ribosomal protein L3, putative</fullName>
    </submittedName>
</protein>
<dbReference type="PANTHER" id="PTHR11229:SF8">
    <property type="entry name" value="LARGE RIBOSOMAL SUBUNIT PROTEIN UL3M"/>
    <property type="match status" value="1"/>
</dbReference>
<dbReference type="FunFam" id="2.40.30.10:FF:000128">
    <property type="entry name" value="50S ribosomal protein L3"/>
    <property type="match status" value="1"/>
</dbReference>
<dbReference type="InterPro" id="IPR019927">
    <property type="entry name" value="Ribosomal_uL3_bac/org-type"/>
</dbReference>
<dbReference type="GO" id="GO:0003735">
    <property type="term" value="F:structural constituent of ribosome"/>
    <property type="evidence" value="ECO:0007669"/>
    <property type="project" value="InterPro"/>
</dbReference>
<evidence type="ECO:0000313" key="2">
    <source>
        <dbReference type="EMBL" id="KYN95551.1"/>
    </source>
</evidence>
<accession>A0A151L9C4</accession>
<dbReference type="KEGG" id="prei:PRSY57_1244800"/>
<dbReference type="Proteomes" id="UP000076359">
    <property type="component" value="Unassembled WGS sequence"/>
</dbReference>
<sequence>MIFSRHSLICGNKKKIEDRFFYFIKNEKKGFYASKWIRRLQLLNEKYNYRIDKEEEEEIEYEEKKEDDNIKKVYPLWNSRRSGLLGYKVGCMSIWDVWGVKHAVTVVKIDNCYVINQKTLSKNGYEALELGVGNMNVIKQSKNNIGNFIKRKLGFIHKIKEFKCTSDCFLPIHHKFSCRHFSPGQNLFISSGIKNKGFCGAMKKWNFSGKNKSHGTESKAHRSLGSVSMGKTINIVFRNKKMNTHIGEKSLVKCSNNKLFRINSLKNLLFIKGTIGGYKNKVIKISDAKGRSFNKFKNKIFLYYPTFIYKKNKKYKNVIDMPHSVEDPFLYNEIPLYDPPNK</sequence>
<gene>
    <name evidence="2" type="ORF">PRSY57_1244800</name>
</gene>
<dbReference type="Gene3D" id="2.40.30.10">
    <property type="entry name" value="Translation factors"/>
    <property type="match status" value="2"/>
</dbReference>
<dbReference type="VEuPathDB" id="PlasmoDB:PRCDC_1244800"/>
<comment type="caution">
    <text evidence="2">The sequence shown here is derived from an EMBL/GenBank/DDBJ whole genome shotgun (WGS) entry which is preliminary data.</text>
</comment>
<organism evidence="2 3">
    <name type="scientific">Plasmodium reichenowi</name>
    <dbReference type="NCBI Taxonomy" id="5854"/>
    <lineage>
        <taxon>Eukaryota</taxon>
        <taxon>Sar</taxon>
        <taxon>Alveolata</taxon>
        <taxon>Apicomplexa</taxon>
        <taxon>Aconoidasida</taxon>
        <taxon>Haemosporida</taxon>
        <taxon>Plasmodiidae</taxon>
        <taxon>Plasmodium</taxon>
        <taxon>Plasmodium (Laverania)</taxon>
    </lineage>
</organism>
<dbReference type="NCBIfam" id="TIGR03625">
    <property type="entry name" value="L3_bact"/>
    <property type="match status" value="1"/>
</dbReference>
<dbReference type="VEuPathDB" id="PlasmoDB:PRG01_1248700"/>
<dbReference type="RefSeq" id="XP_012764314.2">
    <property type="nucleotide sequence ID" value="XM_012908860.2"/>
</dbReference>
<keyword evidence="1" id="KW-0175">Coiled coil</keyword>
<dbReference type="GO" id="GO:0005762">
    <property type="term" value="C:mitochondrial large ribosomal subunit"/>
    <property type="evidence" value="ECO:0007669"/>
    <property type="project" value="TreeGrafter"/>
</dbReference>
<keyword evidence="2" id="KW-0689">Ribosomal protein</keyword>
<dbReference type="GeneID" id="24532499"/>
<dbReference type="AlphaFoldDB" id="A0A151L9C4"/>
<dbReference type="GO" id="GO:0006412">
    <property type="term" value="P:translation"/>
    <property type="evidence" value="ECO:0007669"/>
    <property type="project" value="InterPro"/>
</dbReference>
<evidence type="ECO:0000256" key="1">
    <source>
        <dbReference type="SAM" id="Coils"/>
    </source>
</evidence>
<dbReference type="PANTHER" id="PTHR11229">
    <property type="entry name" value="50S RIBOSOMAL PROTEIN L3"/>
    <property type="match status" value="1"/>
</dbReference>
<dbReference type="SUPFAM" id="SSF50447">
    <property type="entry name" value="Translation proteins"/>
    <property type="match status" value="1"/>
</dbReference>
<name>A0A151L9C4_PLARE</name>
<keyword evidence="2" id="KW-0687">Ribonucleoprotein</keyword>
<reference evidence="2 3" key="1">
    <citation type="journal article" date="2016" name="Nat. Commun.">
        <title>Genomes of cryptic chimpanzee Plasmodium species reveal key evolutionary events leading to human malaria.</title>
        <authorList>
            <person name="Sundararaman S.A."/>
            <person name="Plenderleith L.J."/>
            <person name="Liu W."/>
            <person name="Loy D.E."/>
            <person name="Learn G.H."/>
            <person name="Li Y."/>
            <person name="Shaw K.S."/>
            <person name="Ayouba A."/>
            <person name="Peeters M."/>
            <person name="Speede S."/>
            <person name="Shaw G.M."/>
            <person name="Bushman F.D."/>
            <person name="Brisson D."/>
            <person name="Rayner J.C."/>
            <person name="Sharp P.M."/>
            <person name="Hahn B.H."/>
        </authorList>
    </citation>
    <scope>NUCLEOTIDE SEQUENCE [LARGE SCALE GENOMIC DNA]</scope>
    <source>
        <strain evidence="2 3">SY57</strain>
    </source>
</reference>